<feature type="domain" description="PilZ" evidence="1">
    <location>
        <begin position="11"/>
        <end position="115"/>
    </location>
</feature>
<dbReference type="Gene3D" id="2.40.10.220">
    <property type="entry name" value="predicted glycosyltransferase like domains"/>
    <property type="match status" value="1"/>
</dbReference>
<reference evidence="2 3" key="1">
    <citation type="submission" date="2022-01" db="EMBL/GenBank/DDBJ databases">
        <title>Desulfofustis limnae sp. nov., a novel mesophilic sulfate-reducing bacterium isolated from marsh soil.</title>
        <authorList>
            <person name="Watanabe M."/>
            <person name="Takahashi A."/>
            <person name="Kojima H."/>
            <person name="Fukui M."/>
        </authorList>
    </citation>
    <scope>NUCLEOTIDE SEQUENCE [LARGE SCALE GENOMIC DNA]</scope>
    <source>
        <strain evidence="2 3">PPLL</strain>
    </source>
</reference>
<evidence type="ECO:0000313" key="2">
    <source>
        <dbReference type="EMBL" id="BDD88477.1"/>
    </source>
</evidence>
<accession>A0ABN6M6K5</accession>
<keyword evidence="3" id="KW-1185">Reference proteome</keyword>
<evidence type="ECO:0000259" key="1">
    <source>
        <dbReference type="Pfam" id="PF07238"/>
    </source>
</evidence>
<evidence type="ECO:0000313" key="3">
    <source>
        <dbReference type="Proteomes" id="UP000830055"/>
    </source>
</evidence>
<name>A0ABN6M6K5_9BACT</name>
<organism evidence="2 3">
    <name type="scientific">Desulfofustis limnaeus</name>
    <dbReference type="NCBI Taxonomy" id="2740163"/>
    <lineage>
        <taxon>Bacteria</taxon>
        <taxon>Pseudomonadati</taxon>
        <taxon>Thermodesulfobacteriota</taxon>
        <taxon>Desulfobulbia</taxon>
        <taxon>Desulfobulbales</taxon>
        <taxon>Desulfocapsaceae</taxon>
        <taxon>Desulfofustis</taxon>
    </lineage>
</organism>
<dbReference type="InterPro" id="IPR009875">
    <property type="entry name" value="PilZ_domain"/>
</dbReference>
<protein>
    <recommendedName>
        <fullName evidence="1">PilZ domain-containing protein</fullName>
    </recommendedName>
</protein>
<dbReference type="EMBL" id="AP025516">
    <property type="protein sequence ID" value="BDD88477.1"/>
    <property type="molecule type" value="Genomic_DNA"/>
</dbReference>
<sequence>MRRTKRKHPADKRKAKRWHLVFYLRVFDGHDQRIVGHLVDISTRGLMLVSDGPIEKGRSLSLRMKLPKEQAGRQELAFTATCRWCRQDTNPDFYIAGFRIDSIPPELPGHLRQLVDDFSIEESLRPADADCPACSLTHTAGPVV</sequence>
<dbReference type="Proteomes" id="UP000830055">
    <property type="component" value="Chromosome"/>
</dbReference>
<dbReference type="SUPFAM" id="SSF141371">
    <property type="entry name" value="PilZ domain-like"/>
    <property type="match status" value="1"/>
</dbReference>
<proteinExistence type="predicted"/>
<gene>
    <name evidence="2" type="ORF">DPPLL_28420</name>
</gene>
<dbReference type="RefSeq" id="WP_284151833.1">
    <property type="nucleotide sequence ID" value="NZ_AP025516.1"/>
</dbReference>
<dbReference type="Pfam" id="PF07238">
    <property type="entry name" value="PilZ"/>
    <property type="match status" value="1"/>
</dbReference>